<dbReference type="Gene3D" id="6.10.250.1380">
    <property type="match status" value="1"/>
</dbReference>
<evidence type="ECO:0000256" key="10">
    <source>
        <dbReference type="ARBA" id="ARBA00023212"/>
    </source>
</evidence>
<keyword evidence="11" id="KW-0131">Cell cycle</keyword>
<evidence type="ECO:0000256" key="4">
    <source>
        <dbReference type="ARBA" id="ARBA00022454"/>
    </source>
</evidence>
<evidence type="ECO:0000313" key="16">
    <source>
        <dbReference type="Proteomes" id="UP000694559"/>
    </source>
</evidence>
<proteinExistence type="inferred from homology"/>
<evidence type="ECO:0000256" key="8">
    <source>
        <dbReference type="ARBA" id="ARBA00022776"/>
    </source>
</evidence>
<evidence type="ECO:0000256" key="13">
    <source>
        <dbReference type="ARBA" id="ARBA00029651"/>
    </source>
</evidence>
<keyword evidence="12" id="KW-0137">Centromere</keyword>
<keyword evidence="6" id="KW-0132">Cell division</keyword>
<evidence type="ECO:0000259" key="14">
    <source>
        <dbReference type="Pfam" id="PF16740"/>
    </source>
</evidence>
<sequence>MLAPEECQLFNMETAVTTLETMFQKAESDLDYIQTTLEFEMMRQLPNGLAQEGNPLVLIQQMSAVKLRYKNLSEKLQKISVEQRESMRAIRATLVKTVKLVQEMQEHTGTEISSLSEEQQLAMQHLLYETPKVIESLTEQNFSGIVQKKVKSGCPP</sequence>
<evidence type="ECO:0000256" key="3">
    <source>
        <dbReference type="ARBA" id="ARBA00010684"/>
    </source>
</evidence>
<comment type="subcellular location">
    <subcellularLocation>
        <location evidence="2">Chromosome</location>
        <location evidence="2">Centromere</location>
        <location evidence="2">Kinetochore</location>
    </subcellularLocation>
    <subcellularLocation>
        <location evidence="1">Cytoplasm</location>
        <location evidence="1">Cytoskeleton</location>
        <location evidence="1">Spindle</location>
    </subcellularLocation>
</comment>
<keyword evidence="9" id="KW-0995">Kinetochore</keyword>
<keyword evidence="5" id="KW-0963">Cytoplasm</keyword>
<dbReference type="GO" id="GO:0051301">
    <property type="term" value="P:cell division"/>
    <property type="evidence" value="ECO:0007669"/>
    <property type="project" value="UniProtKB-KW"/>
</dbReference>
<evidence type="ECO:0000256" key="2">
    <source>
        <dbReference type="ARBA" id="ARBA00004629"/>
    </source>
</evidence>
<dbReference type="PANTHER" id="PTHR32017:SF3">
    <property type="entry name" value="SPINDLE AND KINETOCHORE-ASSOCIATED PROTEIN 2"/>
    <property type="match status" value="1"/>
</dbReference>
<feature type="domain" description="Ska2 N-terminal" evidence="14">
    <location>
        <begin position="13"/>
        <end position="124"/>
    </location>
</feature>
<dbReference type="GO" id="GO:0008017">
    <property type="term" value="F:microtubule binding"/>
    <property type="evidence" value="ECO:0007669"/>
    <property type="project" value="Ensembl"/>
</dbReference>
<evidence type="ECO:0000256" key="12">
    <source>
        <dbReference type="ARBA" id="ARBA00023328"/>
    </source>
</evidence>
<keyword evidence="16" id="KW-1185">Reference proteome</keyword>
<accession>A0A8C6VP30</accession>
<evidence type="ECO:0000256" key="9">
    <source>
        <dbReference type="ARBA" id="ARBA00022838"/>
    </source>
</evidence>
<dbReference type="GO" id="GO:0031110">
    <property type="term" value="P:regulation of microtubule polymerization or depolymerization"/>
    <property type="evidence" value="ECO:0007669"/>
    <property type="project" value="Ensembl"/>
</dbReference>
<dbReference type="OrthoDB" id="193920at2759"/>
<dbReference type="Pfam" id="PF16740">
    <property type="entry name" value="SKA2"/>
    <property type="match status" value="1"/>
</dbReference>
<evidence type="ECO:0000256" key="11">
    <source>
        <dbReference type="ARBA" id="ARBA00023306"/>
    </source>
</evidence>
<evidence type="ECO:0000256" key="5">
    <source>
        <dbReference type="ARBA" id="ARBA00022490"/>
    </source>
</evidence>
<dbReference type="GeneTree" id="ENSGT00390000009588"/>
<evidence type="ECO:0000313" key="15">
    <source>
        <dbReference type="Ensembl" id="ENSNNAP00000007185.1"/>
    </source>
</evidence>
<dbReference type="GO" id="GO:0051296">
    <property type="term" value="P:establishment of meiotic spindle orientation"/>
    <property type="evidence" value="ECO:0007669"/>
    <property type="project" value="Ensembl"/>
</dbReference>
<dbReference type="Ensembl" id="ENSNNAT00000007542.1">
    <property type="protein sequence ID" value="ENSNNAP00000007185.1"/>
    <property type="gene ID" value="ENSNNAG00000004871.1"/>
</dbReference>
<keyword evidence="8" id="KW-0498">Mitosis</keyword>
<dbReference type="OMA" id="TNAQKES"/>
<comment type="similarity">
    <text evidence="3">Belongs to the SKA2 family.</text>
</comment>
<dbReference type="GO" id="GO:0051315">
    <property type="term" value="P:attachment of mitotic spindle microtubules to kinetochore"/>
    <property type="evidence" value="ECO:0007669"/>
    <property type="project" value="Ensembl"/>
</dbReference>
<dbReference type="InterPro" id="IPR042091">
    <property type="entry name" value="Ska2_N"/>
</dbReference>
<dbReference type="GO" id="GO:0005876">
    <property type="term" value="C:spindle microtubule"/>
    <property type="evidence" value="ECO:0007669"/>
    <property type="project" value="Ensembl"/>
</dbReference>
<evidence type="ECO:0000256" key="7">
    <source>
        <dbReference type="ARBA" id="ARBA00022701"/>
    </source>
</evidence>
<dbReference type="GO" id="GO:0072687">
    <property type="term" value="C:meiotic spindle"/>
    <property type="evidence" value="ECO:0007669"/>
    <property type="project" value="Ensembl"/>
</dbReference>
<reference evidence="15" key="1">
    <citation type="submission" date="2025-08" db="UniProtKB">
        <authorList>
            <consortium name="Ensembl"/>
        </authorList>
    </citation>
    <scope>IDENTIFICATION</scope>
</reference>
<dbReference type="GO" id="GO:0007056">
    <property type="term" value="P:spindle assembly involved in female meiosis"/>
    <property type="evidence" value="ECO:0007669"/>
    <property type="project" value="Ensembl"/>
</dbReference>
<name>A0A8C6VP30_NAJNA</name>
<dbReference type="PANTHER" id="PTHR32017">
    <property type="entry name" value="SPINDLE AND KINETOCHORE-ASSOCIATED PROTEIN 2"/>
    <property type="match status" value="1"/>
</dbReference>
<dbReference type="AlphaFoldDB" id="A0A8C6VP30"/>
<keyword evidence="7" id="KW-0493">Microtubule</keyword>
<keyword evidence="4" id="KW-0158">Chromosome</keyword>
<evidence type="ECO:0000256" key="6">
    <source>
        <dbReference type="ARBA" id="ARBA00022618"/>
    </source>
</evidence>
<dbReference type="InterPro" id="IPR026762">
    <property type="entry name" value="Ska2"/>
</dbReference>
<reference evidence="15" key="2">
    <citation type="submission" date="2025-09" db="UniProtKB">
        <authorList>
            <consortium name="Ensembl"/>
        </authorList>
    </citation>
    <scope>IDENTIFICATION</scope>
</reference>
<dbReference type="GO" id="GO:0170027">
    <property type="term" value="C:SKA complex"/>
    <property type="evidence" value="ECO:0007669"/>
    <property type="project" value="Ensembl"/>
</dbReference>
<gene>
    <name evidence="15" type="primary">SKA2</name>
</gene>
<evidence type="ECO:0000256" key="1">
    <source>
        <dbReference type="ARBA" id="ARBA00004186"/>
    </source>
</evidence>
<protein>
    <recommendedName>
        <fullName evidence="13">Protein FAM33A</fullName>
    </recommendedName>
</protein>
<organism evidence="15 16">
    <name type="scientific">Naja naja</name>
    <name type="common">Indian cobra</name>
    <dbReference type="NCBI Taxonomy" id="35670"/>
    <lineage>
        <taxon>Eukaryota</taxon>
        <taxon>Metazoa</taxon>
        <taxon>Chordata</taxon>
        <taxon>Craniata</taxon>
        <taxon>Vertebrata</taxon>
        <taxon>Euteleostomi</taxon>
        <taxon>Lepidosauria</taxon>
        <taxon>Squamata</taxon>
        <taxon>Bifurcata</taxon>
        <taxon>Unidentata</taxon>
        <taxon>Episquamata</taxon>
        <taxon>Toxicofera</taxon>
        <taxon>Serpentes</taxon>
        <taxon>Colubroidea</taxon>
        <taxon>Elapidae</taxon>
        <taxon>Elapinae</taxon>
        <taxon>Naja</taxon>
    </lineage>
</organism>
<keyword evidence="10" id="KW-0206">Cytoskeleton</keyword>
<dbReference type="Proteomes" id="UP000694559">
    <property type="component" value="Unplaced"/>
</dbReference>